<feature type="domain" description="Glycosyl transferase family 1" evidence="1">
    <location>
        <begin position="199"/>
        <end position="346"/>
    </location>
</feature>
<sequence length="385" mass="40682">MIQSPPRITVLASFSGAGGVERMLVNLLHGLTAQGRDLDLLTIRTTSPHLDDLPAAVRRIDLGARHSLGAVGALARHLRAERPPVLLAAKDRAGRAAVLARRLAGVRTPIVMRLGTNLGAALAERHPLARRLRVAAARRSWRRIEHIVAVSAGVAADTADIAQYPRGRISVIHNPVITAQLYAQAALPCPHPWLTAAAQQTAPVVLGAGRLERQKDFPTLLRAFAQLRAARPCRLVLLGDGAWRERLLAEAEALGVAADLDLPGFQANPYPFLANARLFALSSAWEGSPNVLTEAMALGTPVVATDCPSGPREILADGRFGPLLPVGDAPALAAAMASVLDDPLPRMTLQDAVSPYRADTSATAYAAVLDAVAAGLSHTQADKPF</sequence>
<dbReference type="Gene3D" id="3.40.50.2000">
    <property type="entry name" value="Glycogen Phosphorylase B"/>
    <property type="match status" value="2"/>
</dbReference>
<evidence type="ECO:0000259" key="1">
    <source>
        <dbReference type="Pfam" id="PF00534"/>
    </source>
</evidence>
<evidence type="ECO:0000259" key="2">
    <source>
        <dbReference type="Pfam" id="PF13579"/>
    </source>
</evidence>
<dbReference type="Proteomes" id="UP000748752">
    <property type="component" value="Unassembled WGS sequence"/>
</dbReference>
<evidence type="ECO:0000313" key="4">
    <source>
        <dbReference type="Proteomes" id="UP000748752"/>
    </source>
</evidence>
<proteinExistence type="predicted"/>
<dbReference type="InterPro" id="IPR001296">
    <property type="entry name" value="Glyco_trans_1"/>
</dbReference>
<reference evidence="3 4" key="1">
    <citation type="journal article" date="2020" name="Microorganisms">
        <title>Osmotic Adaptation and Compatible Solute Biosynthesis of Phototrophic Bacteria as Revealed from Genome Analyses.</title>
        <authorList>
            <person name="Imhoff J.F."/>
            <person name="Rahn T."/>
            <person name="Kunzel S."/>
            <person name="Keller A."/>
            <person name="Neulinger S.C."/>
        </authorList>
    </citation>
    <scope>NUCLEOTIDE SEQUENCE [LARGE SCALE GENOMIC DNA]</scope>
    <source>
        <strain evidence="3 4">DSM 6210</strain>
    </source>
</reference>
<dbReference type="PANTHER" id="PTHR12526:SF636">
    <property type="entry name" value="BLL3647 PROTEIN"/>
    <property type="match status" value="1"/>
</dbReference>
<evidence type="ECO:0000313" key="3">
    <source>
        <dbReference type="EMBL" id="MBK1629176.1"/>
    </source>
</evidence>
<accession>A0ABS1CB67</accession>
<gene>
    <name evidence="3" type="ORF">CKO31_00210</name>
</gene>
<dbReference type="PANTHER" id="PTHR12526">
    <property type="entry name" value="GLYCOSYLTRANSFERASE"/>
    <property type="match status" value="1"/>
</dbReference>
<dbReference type="SUPFAM" id="SSF53756">
    <property type="entry name" value="UDP-Glycosyltransferase/glycogen phosphorylase"/>
    <property type="match status" value="1"/>
</dbReference>
<keyword evidence="4" id="KW-1185">Reference proteome</keyword>
<name>A0ABS1CB67_9GAMM</name>
<protein>
    <submittedName>
        <fullName evidence="3">Glycosyl transferase</fullName>
    </submittedName>
</protein>
<organism evidence="3 4">
    <name type="scientific">Thiohalocapsa halophila</name>
    <dbReference type="NCBI Taxonomy" id="69359"/>
    <lineage>
        <taxon>Bacteria</taxon>
        <taxon>Pseudomonadati</taxon>
        <taxon>Pseudomonadota</taxon>
        <taxon>Gammaproteobacteria</taxon>
        <taxon>Chromatiales</taxon>
        <taxon>Chromatiaceae</taxon>
        <taxon>Thiohalocapsa</taxon>
    </lineage>
</organism>
<keyword evidence="3" id="KW-0808">Transferase</keyword>
<dbReference type="GO" id="GO:0016740">
    <property type="term" value="F:transferase activity"/>
    <property type="evidence" value="ECO:0007669"/>
    <property type="project" value="UniProtKB-KW"/>
</dbReference>
<dbReference type="InterPro" id="IPR028098">
    <property type="entry name" value="Glyco_trans_4-like_N"/>
</dbReference>
<dbReference type="Pfam" id="PF13579">
    <property type="entry name" value="Glyco_trans_4_4"/>
    <property type="match status" value="1"/>
</dbReference>
<dbReference type="EMBL" id="NRRV01000001">
    <property type="protein sequence ID" value="MBK1629176.1"/>
    <property type="molecule type" value="Genomic_DNA"/>
</dbReference>
<dbReference type="RefSeq" id="WP_200232839.1">
    <property type="nucleotide sequence ID" value="NZ_NRRV01000001.1"/>
</dbReference>
<dbReference type="Pfam" id="PF00534">
    <property type="entry name" value="Glycos_transf_1"/>
    <property type="match status" value="1"/>
</dbReference>
<comment type="caution">
    <text evidence="3">The sequence shown here is derived from an EMBL/GenBank/DDBJ whole genome shotgun (WGS) entry which is preliminary data.</text>
</comment>
<dbReference type="CDD" id="cd03811">
    <property type="entry name" value="GT4_GT28_WabH-like"/>
    <property type="match status" value="1"/>
</dbReference>
<feature type="domain" description="Glycosyltransferase subfamily 4-like N-terminal" evidence="2">
    <location>
        <begin position="18"/>
        <end position="174"/>
    </location>
</feature>